<dbReference type="GO" id="GO:0005634">
    <property type="term" value="C:nucleus"/>
    <property type="evidence" value="ECO:0007669"/>
    <property type="project" value="TreeGrafter"/>
</dbReference>
<name>A0AAV5I5L4_9ROSI</name>
<feature type="domain" description="BED-type" evidence="6">
    <location>
        <begin position="109"/>
        <end position="167"/>
    </location>
</feature>
<dbReference type="Proteomes" id="UP001054252">
    <property type="component" value="Unassembled WGS sequence"/>
</dbReference>
<dbReference type="EMBL" id="BPVZ01000010">
    <property type="protein sequence ID" value="GKU96427.1"/>
    <property type="molecule type" value="Genomic_DNA"/>
</dbReference>
<accession>A0AAV5I5L4</accession>
<dbReference type="InterPro" id="IPR053031">
    <property type="entry name" value="Cuticle_assoc_protein"/>
</dbReference>
<dbReference type="PROSITE" id="PS50808">
    <property type="entry name" value="ZF_BED"/>
    <property type="match status" value="1"/>
</dbReference>
<reference evidence="7 8" key="1">
    <citation type="journal article" date="2021" name="Commun. Biol.">
        <title>The genome of Shorea leprosula (Dipterocarpaceae) highlights the ecological relevance of drought in aseasonal tropical rainforests.</title>
        <authorList>
            <person name="Ng K.K.S."/>
            <person name="Kobayashi M.J."/>
            <person name="Fawcett J.A."/>
            <person name="Hatakeyama M."/>
            <person name="Paape T."/>
            <person name="Ng C.H."/>
            <person name="Ang C.C."/>
            <person name="Tnah L.H."/>
            <person name="Lee C.T."/>
            <person name="Nishiyama T."/>
            <person name="Sese J."/>
            <person name="O'Brien M.J."/>
            <person name="Copetti D."/>
            <person name="Mohd Noor M.I."/>
            <person name="Ong R.C."/>
            <person name="Putra M."/>
            <person name="Sireger I.Z."/>
            <person name="Indrioko S."/>
            <person name="Kosugi Y."/>
            <person name="Izuno A."/>
            <person name="Isagi Y."/>
            <person name="Lee S.L."/>
            <person name="Shimizu K.K."/>
        </authorList>
    </citation>
    <scope>NUCLEOTIDE SEQUENCE [LARGE SCALE GENOMIC DNA]</scope>
    <source>
        <strain evidence="7">214</strain>
    </source>
</reference>
<dbReference type="GO" id="GO:0006357">
    <property type="term" value="P:regulation of transcription by RNA polymerase II"/>
    <property type="evidence" value="ECO:0007669"/>
    <property type="project" value="TreeGrafter"/>
</dbReference>
<evidence type="ECO:0000313" key="8">
    <source>
        <dbReference type="Proteomes" id="UP001054252"/>
    </source>
</evidence>
<feature type="compositionally biased region" description="Polar residues" evidence="5">
    <location>
        <begin position="60"/>
        <end position="72"/>
    </location>
</feature>
<dbReference type="AlphaFoldDB" id="A0AAV5I5L4"/>
<evidence type="ECO:0000259" key="6">
    <source>
        <dbReference type="PROSITE" id="PS50808"/>
    </source>
</evidence>
<evidence type="ECO:0000256" key="3">
    <source>
        <dbReference type="ARBA" id="ARBA00022833"/>
    </source>
</evidence>
<evidence type="ECO:0000313" key="7">
    <source>
        <dbReference type="EMBL" id="GKU96427.1"/>
    </source>
</evidence>
<keyword evidence="8" id="KW-1185">Reference proteome</keyword>
<dbReference type="SUPFAM" id="SSF57667">
    <property type="entry name" value="beta-beta-alpha zinc fingers"/>
    <property type="match status" value="1"/>
</dbReference>
<keyword evidence="3" id="KW-0862">Zinc</keyword>
<dbReference type="PANTHER" id="PTHR34396:SF27">
    <property type="entry name" value="OS08G0208700 PROTEIN"/>
    <property type="match status" value="1"/>
</dbReference>
<feature type="region of interest" description="Disordered" evidence="5">
    <location>
        <begin position="51"/>
        <end position="91"/>
    </location>
</feature>
<dbReference type="GO" id="GO:1990837">
    <property type="term" value="F:sequence-specific double-stranded DNA binding"/>
    <property type="evidence" value="ECO:0007669"/>
    <property type="project" value="TreeGrafter"/>
</dbReference>
<keyword evidence="2 4" id="KW-0863">Zinc-finger</keyword>
<evidence type="ECO:0000256" key="2">
    <source>
        <dbReference type="ARBA" id="ARBA00022771"/>
    </source>
</evidence>
<organism evidence="7 8">
    <name type="scientific">Rubroshorea leprosula</name>
    <dbReference type="NCBI Taxonomy" id="152421"/>
    <lineage>
        <taxon>Eukaryota</taxon>
        <taxon>Viridiplantae</taxon>
        <taxon>Streptophyta</taxon>
        <taxon>Embryophyta</taxon>
        <taxon>Tracheophyta</taxon>
        <taxon>Spermatophyta</taxon>
        <taxon>Magnoliopsida</taxon>
        <taxon>eudicotyledons</taxon>
        <taxon>Gunneridae</taxon>
        <taxon>Pentapetalae</taxon>
        <taxon>rosids</taxon>
        <taxon>malvids</taxon>
        <taxon>Malvales</taxon>
        <taxon>Dipterocarpaceae</taxon>
        <taxon>Rubroshorea</taxon>
    </lineage>
</organism>
<dbReference type="PANTHER" id="PTHR34396">
    <property type="entry name" value="OS03G0264950 PROTEIN-RELATED"/>
    <property type="match status" value="1"/>
</dbReference>
<sequence>MPNNIELKDSHENLDIATSANANIFEALGNAFFEIDTDMENEDVNYNQTKQEVEAPTPVNEASNIGSGFASKNQRKRKSHVEDTTANSNEGHVPVPIIDSLVLVNQEPQLRSPTWNHFILIMVREKKMGKCKYCKTLVPVDNRKNGTSRLLNHVNYCKLHLENKPKQNLKQSMIKFKTVDDDHGNEVILMTNWKFDAVAVRKALAMWVIMDELPFCIVEKAGFRKFC</sequence>
<dbReference type="InterPro" id="IPR036236">
    <property type="entry name" value="Znf_C2H2_sf"/>
</dbReference>
<dbReference type="GO" id="GO:0008270">
    <property type="term" value="F:zinc ion binding"/>
    <property type="evidence" value="ECO:0007669"/>
    <property type="project" value="UniProtKB-KW"/>
</dbReference>
<protein>
    <recommendedName>
        <fullName evidence="6">BED-type domain-containing protein</fullName>
    </recommendedName>
</protein>
<proteinExistence type="predicted"/>
<comment type="caution">
    <text evidence="7">The sequence shown here is derived from an EMBL/GenBank/DDBJ whole genome shotgun (WGS) entry which is preliminary data.</text>
</comment>
<evidence type="ECO:0000256" key="5">
    <source>
        <dbReference type="SAM" id="MobiDB-lite"/>
    </source>
</evidence>
<keyword evidence="1" id="KW-0479">Metal-binding</keyword>
<evidence type="ECO:0000256" key="4">
    <source>
        <dbReference type="PROSITE-ProRule" id="PRU00027"/>
    </source>
</evidence>
<dbReference type="InterPro" id="IPR003656">
    <property type="entry name" value="Znf_BED"/>
</dbReference>
<evidence type="ECO:0000256" key="1">
    <source>
        <dbReference type="ARBA" id="ARBA00022723"/>
    </source>
</evidence>
<dbReference type="SMART" id="SM00614">
    <property type="entry name" value="ZnF_BED"/>
    <property type="match status" value="1"/>
</dbReference>
<gene>
    <name evidence="7" type="ORF">SLEP1_g9664</name>
</gene>